<evidence type="ECO:0000313" key="8">
    <source>
        <dbReference type="EMBL" id="SKA71562.1"/>
    </source>
</evidence>
<comment type="subcellular location">
    <subcellularLocation>
        <location evidence="1">Membrane</location>
        <topology evidence="1">Multi-pass membrane protein</topology>
    </subcellularLocation>
</comment>
<dbReference type="PANTHER" id="PTHR30071:SF1">
    <property type="entry name" value="CYTOCHROME B_B6 PROTEIN-RELATED"/>
    <property type="match status" value="1"/>
</dbReference>
<keyword evidence="5 6" id="KW-0472">Membrane</keyword>
<dbReference type="STRING" id="1121442.SAMN02745702_01515"/>
<dbReference type="GO" id="GO:0005886">
    <property type="term" value="C:plasma membrane"/>
    <property type="evidence" value="ECO:0007669"/>
    <property type="project" value="TreeGrafter"/>
</dbReference>
<feature type="transmembrane region" description="Helical" evidence="6">
    <location>
        <begin position="132"/>
        <end position="155"/>
    </location>
</feature>
<sequence>MELNNVLQVGITLLYALGSILFIGGMLSSRHALKKVAALLSGAGFVLHSIFLFLWWNSSGMASLLEGNFHLNLLGWVVLAIFYILWWKKNLEFPALAASPLALLLFLSSLGLSGTKVIMPKAWAGPFFMLHIGTLFLALSFLAIAFVAGALFLHLDKKIKAKEKLTGFRRDLPSLNTFDRANHHAVLFGFPLYTLGLLSGFIWAGFAWQKTVTGDPKEWVSVIIWLLYAYLFHQRLAMGWRGRKAAVLAMTVFIFSVLSLVVVNFMMPSHHNFMQ</sequence>
<keyword evidence="4 6" id="KW-1133">Transmembrane helix</keyword>
<evidence type="ECO:0000256" key="1">
    <source>
        <dbReference type="ARBA" id="ARBA00004141"/>
    </source>
</evidence>
<dbReference type="AlphaFoldDB" id="A0A1T4W2T0"/>
<evidence type="ECO:0000256" key="2">
    <source>
        <dbReference type="ARBA" id="ARBA00022692"/>
    </source>
</evidence>
<evidence type="ECO:0000256" key="4">
    <source>
        <dbReference type="ARBA" id="ARBA00022989"/>
    </source>
</evidence>
<feature type="transmembrane region" description="Helical" evidence="6">
    <location>
        <begin position="36"/>
        <end position="56"/>
    </location>
</feature>
<evidence type="ECO:0000259" key="7">
    <source>
        <dbReference type="Pfam" id="PF01578"/>
    </source>
</evidence>
<dbReference type="GO" id="GO:0017004">
    <property type="term" value="P:cytochrome complex assembly"/>
    <property type="evidence" value="ECO:0007669"/>
    <property type="project" value="UniProtKB-KW"/>
</dbReference>
<accession>A0A1T4W2T0</accession>
<dbReference type="GO" id="GO:0020037">
    <property type="term" value="F:heme binding"/>
    <property type="evidence" value="ECO:0007669"/>
    <property type="project" value="InterPro"/>
</dbReference>
<dbReference type="PANTHER" id="PTHR30071">
    <property type="entry name" value="HEME EXPORTER PROTEIN C"/>
    <property type="match status" value="1"/>
</dbReference>
<evidence type="ECO:0000313" key="9">
    <source>
        <dbReference type="Proteomes" id="UP000189733"/>
    </source>
</evidence>
<dbReference type="InterPro" id="IPR002541">
    <property type="entry name" value="Cyt_c_assembly"/>
</dbReference>
<evidence type="ECO:0000256" key="6">
    <source>
        <dbReference type="SAM" id="Phobius"/>
    </source>
</evidence>
<feature type="transmembrane region" description="Helical" evidence="6">
    <location>
        <begin position="68"/>
        <end position="86"/>
    </location>
</feature>
<feature type="transmembrane region" description="Helical" evidence="6">
    <location>
        <begin position="218"/>
        <end position="233"/>
    </location>
</feature>
<dbReference type="EMBL" id="FUYA01000004">
    <property type="protein sequence ID" value="SKA71562.1"/>
    <property type="molecule type" value="Genomic_DNA"/>
</dbReference>
<keyword evidence="9" id="KW-1185">Reference proteome</keyword>
<dbReference type="InterPro" id="IPR045062">
    <property type="entry name" value="Cyt_c_biogenesis_CcsA/CcmC"/>
</dbReference>
<dbReference type="Proteomes" id="UP000189733">
    <property type="component" value="Unassembled WGS sequence"/>
</dbReference>
<evidence type="ECO:0000256" key="3">
    <source>
        <dbReference type="ARBA" id="ARBA00022748"/>
    </source>
</evidence>
<protein>
    <submittedName>
        <fullName evidence="8">ABC-type uncharacterized transport system, permease component</fullName>
    </submittedName>
</protein>
<evidence type="ECO:0000256" key="5">
    <source>
        <dbReference type="ARBA" id="ARBA00023136"/>
    </source>
</evidence>
<feature type="domain" description="Cytochrome c assembly protein" evidence="7">
    <location>
        <begin position="73"/>
        <end position="267"/>
    </location>
</feature>
<feature type="transmembrane region" description="Helical" evidence="6">
    <location>
        <begin position="6"/>
        <end position="24"/>
    </location>
</feature>
<feature type="transmembrane region" description="Helical" evidence="6">
    <location>
        <begin position="185"/>
        <end position="206"/>
    </location>
</feature>
<name>A0A1T4W2T0_9BACT</name>
<proteinExistence type="predicted"/>
<organism evidence="8 9">
    <name type="scientific">Desulfobaculum bizertense DSM 18034</name>
    <dbReference type="NCBI Taxonomy" id="1121442"/>
    <lineage>
        <taxon>Bacteria</taxon>
        <taxon>Pseudomonadati</taxon>
        <taxon>Thermodesulfobacteriota</taxon>
        <taxon>Desulfovibrionia</taxon>
        <taxon>Desulfovibrionales</taxon>
        <taxon>Desulfovibrionaceae</taxon>
        <taxon>Desulfobaculum</taxon>
    </lineage>
</organism>
<feature type="transmembrane region" description="Helical" evidence="6">
    <location>
        <begin position="245"/>
        <end position="267"/>
    </location>
</feature>
<dbReference type="Pfam" id="PF01578">
    <property type="entry name" value="Cytochrom_C_asm"/>
    <property type="match status" value="1"/>
</dbReference>
<dbReference type="OrthoDB" id="9814290at2"/>
<gene>
    <name evidence="8" type="ORF">SAMN02745702_01515</name>
</gene>
<reference evidence="8 9" key="1">
    <citation type="submission" date="2017-02" db="EMBL/GenBank/DDBJ databases">
        <authorList>
            <person name="Peterson S.W."/>
        </authorList>
    </citation>
    <scope>NUCLEOTIDE SEQUENCE [LARGE SCALE GENOMIC DNA]</scope>
    <source>
        <strain evidence="8 9">DSM 18034</strain>
    </source>
</reference>
<dbReference type="RefSeq" id="WP_078684795.1">
    <property type="nucleotide sequence ID" value="NZ_FUYA01000004.1"/>
</dbReference>
<keyword evidence="2 6" id="KW-0812">Transmembrane</keyword>
<feature type="transmembrane region" description="Helical" evidence="6">
    <location>
        <begin position="93"/>
        <end position="112"/>
    </location>
</feature>
<keyword evidence="3" id="KW-0201">Cytochrome c-type biogenesis</keyword>